<dbReference type="AlphaFoldDB" id="A0A397JL72"/>
<proteinExistence type="predicted"/>
<accession>A0A397JL72</accession>
<reference evidence="1 2" key="1">
    <citation type="submission" date="2018-08" db="EMBL/GenBank/DDBJ databases">
        <title>Genome and evolution of the arbuscular mycorrhizal fungus Diversispora epigaea (formerly Glomus versiforme) and its bacterial endosymbionts.</title>
        <authorList>
            <person name="Sun X."/>
            <person name="Fei Z."/>
            <person name="Harrison M."/>
        </authorList>
    </citation>
    <scope>NUCLEOTIDE SEQUENCE [LARGE SCALE GENOMIC DNA]</scope>
    <source>
        <strain evidence="1 2">IT104</strain>
    </source>
</reference>
<name>A0A397JL72_9GLOM</name>
<comment type="caution">
    <text evidence="1">The sequence shown here is derived from an EMBL/GenBank/DDBJ whole genome shotgun (WGS) entry which is preliminary data.</text>
</comment>
<protein>
    <submittedName>
        <fullName evidence="1">Uncharacterized protein</fullName>
    </submittedName>
</protein>
<dbReference type="EMBL" id="PQFF01000017">
    <property type="protein sequence ID" value="RHZ89115.1"/>
    <property type="molecule type" value="Genomic_DNA"/>
</dbReference>
<organism evidence="1 2">
    <name type="scientific">Diversispora epigaea</name>
    <dbReference type="NCBI Taxonomy" id="1348612"/>
    <lineage>
        <taxon>Eukaryota</taxon>
        <taxon>Fungi</taxon>
        <taxon>Fungi incertae sedis</taxon>
        <taxon>Mucoromycota</taxon>
        <taxon>Glomeromycotina</taxon>
        <taxon>Glomeromycetes</taxon>
        <taxon>Diversisporales</taxon>
        <taxon>Diversisporaceae</taxon>
        <taxon>Diversispora</taxon>
    </lineage>
</organism>
<evidence type="ECO:0000313" key="2">
    <source>
        <dbReference type="Proteomes" id="UP000266861"/>
    </source>
</evidence>
<sequence>MCHEHAGTIVHAKVAGTDEIIDGSMLWLGMIKLNFFGPFFGCCEFMMVSGVSDFTKDKECWLLSSIPFPSFPVLFGVKQYSSIPVFQYFSFPVSQCSSVVQRSCVPVFQRYPVFMCCPVLRLPSVPVLSNIQVFQYLVFQCYPVF</sequence>
<gene>
    <name evidence="1" type="ORF">Glove_19g325</name>
</gene>
<keyword evidence="2" id="KW-1185">Reference proteome</keyword>
<evidence type="ECO:0000313" key="1">
    <source>
        <dbReference type="EMBL" id="RHZ89115.1"/>
    </source>
</evidence>
<dbReference type="Proteomes" id="UP000266861">
    <property type="component" value="Unassembled WGS sequence"/>
</dbReference>